<dbReference type="SUPFAM" id="SSF49899">
    <property type="entry name" value="Concanavalin A-like lectins/glucanases"/>
    <property type="match status" value="1"/>
</dbReference>
<dbReference type="Gene3D" id="2.60.120.200">
    <property type="match status" value="1"/>
</dbReference>
<protein>
    <recommendedName>
        <fullName evidence="3">LamG-like jellyroll fold domain-containing protein</fullName>
    </recommendedName>
</protein>
<evidence type="ECO:0000259" key="3">
    <source>
        <dbReference type="SMART" id="SM00560"/>
    </source>
</evidence>
<evidence type="ECO:0000256" key="1">
    <source>
        <dbReference type="ARBA" id="ARBA00022729"/>
    </source>
</evidence>
<dbReference type="InterPro" id="IPR006558">
    <property type="entry name" value="LamG-like"/>
</dbReference>
<reference evidence="4" key="1">
    <citation type="submission" date="2018-05" db="EMBL/GenBank/DDBJ databases">
        <authorList>
            <person name="Lanie J.A."/>
            <person name="Ng W.-L."/>
            <person name="Kazmierczak K.M."/>
            <person name="Andrzejewski T.M."/>
            <person name="Davidsen T.M."/>
            <person name="Wayne K.J."/>
            <person name="Tettelin H."/>
            <person name="Glass J.I."/>
            <person name="Rusch D."/>
            <person name="Podicherti R."/>
            <person name="Tsui H.-C.T."/>
            <person name="Winkler M.E."/>
        </authorList>
    </citation>
    <scope>NUCLEOTIDE SEQUENCE</scope>
</reference>
<sequence length="258" mass="27934">MNYFRGLNIVTLAFFISGLSVFCSAQDDHTILLYTFATGTGKAVKDLSGKGNDGKFSGEKLSWGKGKFGGGLVFGGNGPRDHIVVPDSESLWLKDGLTVEMWVYLNFWSTAGGTGATKEKSYKVGPQSAGRTVLRLTTDEKDWGNAALTSNTDIPTKSWHHLAGTYDAKSGQAKVYLDGKLDGKVKIGGTITPNNDVLWLGRGQGPFLDGRMDEVRISNIARTEDEIRTLMDQGIEGVLAVSPKSKLTSTWGYLKVSR</sequence>
<evidence type="ECO:0000313" key="4">
    <source>
        <dbReference type="EMBL" id="SVA97892.1"/>
    </source>
</evidence>
<keyword evidence="1" id="KW-0732">Signal</keyword>
<accession>A0A382A9W0</accession>
<feature type="domain" description="LamG-like jellyroll fold" evidence="3">
    <location>
        <begin position="95"/>
        <end position="225"/>
    </location>
</feature>
<dbReference type="InterPro" id="IPR013320">
    <property type="entry name" value="ConA-like_dom_sf"/>
</dbReference>
<dbReference type="AlphaFoldDB" id="A0A382A9W0"/>
<dbReference type="Pfam" id="PF13385">
    <property type="entry name" value="Laminin_G_3"/>
    <property type="match status" value="1"/>
</dbReference>
<proteinExistence type="predicted"/>
<evidence type="ECO:0000256" key="2">
    <source>
        <dbReference type="ARBA" id="ARBA00023157"/>
    </source>
</evidence>
<name>A0A382A9W0_9ZZZZ</name>
<gene>
    <name evidence="4" type="ORF">METZ01_LOCUS150746</name>
</gene>
<dbReference type="SMART" id="SM00560">
    <property type="entry name" value="LamGL"/>
    <property type="match status" value="1"/>
</dbReference>
<dbReference type="EMBL" id="UINC01024386">
    <property type="protein sequence ID" value="SVA97892.1"/>
    <property type="molecule type" value="Genomic_DNA"/>
</dbReference>
<organism evidence="4">
    <name type="scientific">marine metagenome</name>
    <dbReference type="NCBI Taxonomy" id="408172"/>
    <lineage>
        <taxon>unclassified sequences</taxon>
        <taxon>metagenomes</taxon>
        <taxon>ecological metagenomes</taxon>
    </lineage>
</organism>
<keyword evidence="2" id="KW-1015">Disulfide bond</keyword>